<feature type="binding site" evidence="4">
    <location>
        <position position="88"/>
    </location>
    <ligand>
        <name>Zn(2+)</name>
        <dbReference type="ChEBI" id="CHEBI:29105"/>
        <label>1</label>
    </ligand>
</feature>
<sequence length="112" mass="12847">MLPTSDAQAVLRMCDNLKLEARLKTTRLTLARFLLMARRGYRDPPYHNWTHAYTVAHFIYLCLRRLPLMENQLTELEAIAIFVASLCHDIDHRGTNNSFQVKILKKASGGSC</sequence>
<comment type="caution">
    <text evidence="6">The sequence shown here is derived from an EMBL/GenBank/DDBJ whole genome shotgun (WGS) entry which is preliminary data.</text>
</comment>
<dbReference type="InterPro" id="IPR023174">
    <property type="entry name" value="PDEase_CS"/>
</dbReference>
<dbReference type="PRINTS" id="PR00387">
    <property type="entry name" value="PDIESTERASE1"/>
</dbReference>
<dbReference type="InterPro" id="IPR003607">
    <property type="entry name" value="HD/PDEase_dom"/>
</dbReference>
<dbReference type="Proteomes" id="UP000784294">
    <property type="component" value="Unassembled WGS sequence"/>
</dbReference>
<dbReference type="OrthoDB" id="295473at2759"/>
<gene>
    <name evidence="6" type="ORF">PXEA_LOCUS30416</name>
</gene>
<dbReference type="CDD" id="cd00077">
    <property type="entry name" value="HDc"/>
    <property type="match status" value="1"/>
</dbReference>
<dbReference type="InterPro" id="IPR023088">
    <property type="entry name" value="PDEase"/>
</dbReference>
<dbReference type="InterPro" id="IPR036971">
    <property type="entry name" value="PDEase_catalytic_dom_sf"/>
</dbReference>
<protein>
    <recommendedName>
        <fullName evidence="5">PDEase domain-containing protein</fullName>
    </recommendedName>
</protein>
<dbReference type="Pfam" id="PF00233">
    <property type="entry name" value="PDEase_I"/>
    <property type="match status" value="1"/>
</dbReference>
<feature type="binding site" evidence="4">
    <location>
        <position position="51"/>
    </location>
    <ligand>
        <name>Zn(2+)</name>
        <dbReference type="ChEBI" id="CHEBI:29105"/>
        <label>1</label>
    </ligand>
</feature>
<evidence type="ECO:0000313" key="6">
    <source>
        <dbReference type="EMBL" id="VEL36976.1"/>
    </source>
</evidence>
<evidence type="ECO:0000256" key="1">
    <source>
        <dbReference type="ARBA" id="ARBA00022723"/>
    </source>
</evidence>
<reference evidence="6" key="1">
    <citation type="submission" date="2018-11" db="EMBL/GenBank/DDBJ databases">
        <authorList>
            <consortium name="Pathogen Informatics"/>
        </authorList>
    </citation>
    <scope>NUCLEOTIDE SEQUENCE</scope>
</reference>
<keyword evidence="1 4" id="KW-0479">Metal-binding</keyword>
<feature type="binding site" evidence="4">
    <location>
        <position position="89"/>
    </location>
    <ligand>
        <name>Zn(2+)</name>
        <dbReference type="ChEBI" id="CHEBI:29105"/>
        <label>2</label>
    </ligand>
</feature>
<keyword evidence="7" id="KW-1185">Reference proteome</keyword>
<dbReference type="GO" id="GO:0004114">
    <property type="term" value="F:3',5'-cyclic-nucleotide phosphodiesterase activity"/>
    <property type="evidence" value="ECO:0007669"/>
    <property type="project" value="InterPro"/>
</dbReference>
<organism evidence="6 7">
    <name type="scientific">Protopolystoma xenopodis</name>
    <dbReference type="NCBI Taxonomy" id="117903"/>
    <lineage>
        <taxon>Eukaryota</taxon>
        <taxon>Metazoa</taxon>
        <taxon>Spiralia</taxon>
        <taxon>Lophotrochozoa</taxon>
        <taxon>Platyhelminthes</taxon>
        <taxon>Monogenea</taxon>
        <taxon>Polyopisthocotylea</taxon>
        <taxon>Polystomatidea</taxon>
        <taxon>Polystomatidae</taxon>
        <taxon>Protopolystoma</taxon>
    </lineage>
</organism>
<evidence type="ECO:0000313" key="7">
    <source>
        <dbReference type="Proteomes" id="UP000784294"/>
    </source>
</evidence>
<accession>A0A448XHX9</accession>
<feature type="active site" description="Proton donor" evidence="3">
    <location>
        <position position="47"/>
    </location>
</feature>
<dbReference type="InterPro" id="IPR002073">
    <property type="entry name" value="PDEase_catalytic_dom"/>
</dbReference>
<dbReference type="GO" id="GO:0046872">
    <property type="term" value="F:metal ion binding"/>
    <property type="evidence" value="ECO:0007669"/>
    <property type="project" value="UniProtKB-KW"/>
</dbReference>
<evidence type="ECO:0000256" key="4">
    <source>
        <dbReference type="PIRSR" id="PIRSR623088-3"/>
    </source>
</evidence>
<dbReference type="Gene3D" id="1.10.1300.10">
    <property type="entry name" value="3'5'-cyclic nucleotide phosphodiesterase, catalytic domain"/>
    <property type="match status" value="1"/>
</dbReference>
<dbReference type="AlphaFoldDB" id="A0A448XHX9"/>
<dbReference type="EMBL" id="CAAALY010253656">
    <property type="protein sequence ID" value="VEL36976.1"/>
    <property type="molecule type" value="Genomic_DNA"/>
</dbReference>
<dbReference type="SUPFAM" id="SSF109604">
    <property type="entry name" value="HD-domain/PDEase-like"/>
    <property type="match status" value="1"/>
</dbReference>
<dbReference type="PROSITE" id="PS51845">
    <property type="entry name" value="PDEASE_I_2"/>
    <property type="match status" value="1"/>
</dbReference>
<evidence type="ECO:0000256" key="2">
    <source>
        <dbReference type="ARBA" id="ARBA00022801"/>
    </source>
</evidence>
<dbReference type="PROSITE" id="PS00126">
    <property type="entry name" value="PDEASE_I_1"/>
    <property type="match status" value="1"/>
</dbReference>
<name>A0A448XHX9_9PLAT</name>
<dbReference type="GO" id="GO:0007165">
    <property type="term" value="P:signal transduction"/>
    <property type="evidence" value="ECO:0007669"/>
    <property type="project" value="InterPro"/>
</dbReference>
<evidence type="ECO:0000259" key="5">
    <source>
        <dbReference type="PROSITE" id="PS51845"/>
    </source>
</evidence>
<keyword evidence="2" id="KW-0378">Hydrolase</keyword>
<dbReference type="PANTHER" id="PTHR11347">
    <property type="entry name" value="CYCLIC NUCLEOTIDE PHOSPHODIESTERASE"/>
    <property type="match status" value="1"/>
</dbReference>
<feature type="domain" description="PDEase" evidence="5">
    <location>
        <begin position="1"/>
        <end position="112"/>
    </location>
</feature>
<evidence type="ECO:0000256" key="3">
    <source>
        <dbReference type="PIRSR" id="PIRSR623088-1"/>
    </source>
</evidence>
<proteinExistence type="predicted"/>
<feature type="binding site" evidence="4">
    <location>
        <position position="89"/>
    </location>
    <ligand>
        <name>Zn(2+)</name>
        <dbReference type="ChEBI" id="CHEBI:29105"/>
        <label>1</label>
    </ligand>
</feature>